<name>A0A927CI67_9BACL</name>
<dbReference type="SMART" id="SM00342">
    <property type="entry name" value="HTH_ARAC"/>
    <property type="match status" value="1"/>
</dbReference>
<dbReference type="PROSITE" id="PS01124">
    <property type="entry name" value="HTH_ARAC_FAMILY_2"/>
    <property type="match status" value="1"/>
</dbReference>
<keyword evidence="2" id="KW-0238">DNA-binding</keyword>
<dbReference type="Gene3D" id="1.10.10.60">
    <property type="entry name" value="Homeodomain-like"/>
    <property type="match status" value="2"/>
</dbReference>
<dbReference type="PANTHER" id="PTHR43280:SF2">
    <property type="entry name" value="HTH-TYPE TRANSCRIPTIONAL REGULATOR EXSA"/>
    <property type="match status" value="1"/>
</dbReference>
<dbReference type="InterPro" id="IPR020449">
    <property type="entry name" value="Tscrpt_reg_AraC-type_HTH"/>
</dbReference>
<keyword evidence="1" id="KW-0805">Transcription regulation</keyword>
<dbReference type="RefSeq" id="WP_190932246.1">
    <property type="nucleotide sequence ID" value="NZ_JACXJA010000064.1"/>
</dbReference>
<evidence type="ECO:0000256" key="1">
    <source>
        <dbReference type="ARBA" id="ARBA00023015"/>
    </source>
</evidence>
<reference evidence="5" key="1">
    <citation type="submission" date="2020-09" db="EMBL/GenBank/DDBJ databases">
        <title>A novel bacterium of genus Paenibacillus, isolated from South China Sea.</title>
        <authorList>
            <person name="Huang H."/>
            <person name="Mo K."/>
            <person name="Hu Y."/>
        </authorList>
    </citation>
    <scope>NUCLEOTIDE SEQUENCE</scope>
    <source>
        <strain evidence="5">IB182363</strain>
    </source>
</reference>
<evidence type="ECO:0000313" key="6">
    <source>
        <dbReference type="Proteomes" id="UP000639396"/>
    </source>
</evidence>
<dbReference type="AlphaFoldDB" id="A0A927CI67"/>
<dbReference type="InterPro" id="IPR014710">
    <property type="entry name" value="RmlC-like_jellyroll"/>
</dbReference>
<dbReference type="PRINTS" id="PR00032">
    <property type="entry name" value="HTHARAC"/>
</dbReference>
<dbReference type="GO" id="GO:0043565">
    <property type="term" value="F:sequence-specific DNA binding"/>
    <property type="evidence" value="ECO:0007669"/>
    <property type="project" value="InterPro"/>
</dbReference>
<dbReference type="Gene3D" id="2.60.120.10">
    <property type="entry name" value="Jelly Rolls"/>
    <property type="match status" value="1"/>
</dbReference>
<dbReference type="InterPro" id="IPR003313">
    <property type="entry name" value="AraC-bd"/>
</dbReference>
<protein>
    <submittedName>
        <fullName evidence="5">Helix-turn-helix domain-containing protein</fullName>
    </submittedName>
</protein>
<evidence type="ECO:0000256" key="2">
    <source>
        <dbReference type="ARBA" id="ARBA00023125"/>
    </source>
</evidence>
<dbReference type="PROSITE" id="PS00041">
    <property type="entry name" value="HTH_ARAC_FAMILY_1"/>
    <property type="match status" value="1"/>
</dbReference>
<keyword evidence="3" id="KW-0804">Transcription</keyword>
<dbReference type="SUPFAM" id="SSF51215">
    <property type="entry name" value="Regulatory protein AraC"/>
    <property type="match status" value="1"/>
</dbReference>
<dbReference type="Proteomes" id="UP000639396">
    <property type="component" value="Unassembled WGS sequence"/>
</dbReference>
<dbReference type="Pfam" id="PF12833">
    <property type="entry name" value="HTH_18"/>
    <property type="match status" value="1"/>
</dbReference>
<evidence type="ECO:0000256" key="3">
    <source>
        <dbReference type="ARBA" id="ARBA00023163"/>
    </source>
</evidence>
<organism evidence="5 6">
    <name type="scientific">Paenibacillus oceani</name>
    <dbReference type="NCBI Taxonomy" id="2772510"/>
    <lineage>
        <taxon>Bacteria</taxon>
        <taxon>Bacillati</taxon>
        <taxon>Bacillota</taxon>
        <taxon>Bacilli</taxon>
        <taxon>Bacillales</taxon>
        <taxon>Paenibacillaceae</taxon>
        <taxon>Paenibacillus</taxon>
    </lineage>
</organism>
<evidence type="ECO:0000313" key="5">
    <source>
        <dbReference type="EMBL" id="MBD2866631.1"/>
    </source>
</evidence>
<gene>
    <name evidence="5" type="ORF">IDH45_32155</name>
</gene>
<dbReference type="Pfam" id="PF02311">
    <property type="entry name" value="AraC_binding"/>
    <property type="match status" value="1"/>
</dbReference>
<dbReference type="InterPro" id="IPR037923">
    <property type="entry name" value="HTH-like"/>
</dbReference>
<dbReference type="InterPro" id="IPR018062">
    <property type="entry name" value="HTH_AraC-typ_CS"/>
</dbReference>
<dbReference type="PANTHER" id="PTHR43280">
    <property type="entry name" value="ARAC-FAMILY TRANSCRIPTIONAL REGULATOR"/>
    <property type="match status" value="1"/>
</dbReference>
<proteinExistence type="predicted"/>
<comment type="caution">
    <text evidence="5">The sequence shown here is derived from an EMBL/GenBank/DDBJ whole genome shotgun (WGS) entry which is preliminary data.</text>
</comment>
<dbReference type="GO" id="GO:0003700">
    <property type="term" value="F:DNA-binding transcription factor activity"/>
    <property type="evidence" value="ECO:0007669"/>
    <property type="project" value="InterPro"/>
</dbReference>
<evidence type="ECO:0000259" key="4">
    <source>
        <dbReference type="PROSITE" id="PS01124"/>
    </source>
</evidence>
<dbReference type="SUPFAM" id="SSF46689">
    <property type="entry name" value="Homeodomain-like"/>
    <property type="match status" value="2"/>
</dbReference>
<accession>A0A927CI67</accession>
<dbReference type="InterPro" id="IPR009057">
    <property type="entry name" value="Homeodomain-like_sf"/>
</dbReference>
<dbReference type="InterPro" id="IPR018060">
    <property type="entry name" value="HTH_AraC"/>
</dbReference>
<keyword evidence="6" id="KW-1185">Reference proteome</keyword>
<feature type="domain" description="HTH araC/xylS-type" evidence="4">
    <location>
        <begin position="157"/>
        <end position="255"/>
    </location>
</feature>
<sequence length="258" mass="29511">MLTLHSAYYDDRIPNWRMAPVAVESNILVLVTEGRLVYTINHTLITAEEGDLVFIPKGTFRSAENDGPHPHRKYSALFDHSFPHGTVPLFDLGCFTKKRIGDIDYVAKRFEALHREMQEEKPMHRFAAAGIVQEIAAIASRESGSAGISPTKWRLAERMKRHIREHYREPLHVGELAELIQRSPNYAISLFKEATGQTPVAYMQQLRIAEARNLLLNSDFTVTEIADYLGYYDTSYFYRVFKRATAVSPSAFSVMRDR</sequence>
<dbReference type="EMBL" id="JACXJA010000064">
    <property type="protein sequence ID" value="MBD2866631.1"/>
    <property type="molecule type" value="Genomic_DNA"/>
</dbReference>